<evidence type="ECO:0000256" key="1">
    <source>
        <dbReference type="PIRSR" id="PIRSR600246-1"/>
    </source>
</evidence>
<dbReference type="Pfam" id="PF01112">
    <property type="entry name" value="Asparaginase_2"/>
    <property type="match status" value="2"/>
</dbReference>
<dbReference type="RefSeq" id="WP_090753693.1">
    <property type="nucleotide sequence ID" value="NZ_FNGE01000003.1"/>
</dbReference>
<dbReference type="PANTHER" id="PTHR10188">
    <property type="entry name" value="L-ASPARAGINASE"/>
    <property type="match status" value="1"/>
</dbReference>
<dbReference type="AlphaFoldDB" id="A0A1G9EZB3"/>
<dbReference type="Gene3D" id="3.60.20.30">
    <property type="entry name" value="(Glycosyl)asparaginase"/>
    <property type="match status" value="1"/>
</dbReference>
<keyword evidence="4" id="KW-1185">Reference proteome</keyword>
<dbReference type="EMBL" id="FNGE01000003">
    <property type="protein sequence ID" value="SDK81398.1"/>
    <property type="molecule type" value="Genomic_DNA"/>
</dbReference>
<dbReference type="InterPro" id="IPR000246">
    <property type="entry name" value="Peptidase_T2"/>
</dbReference>
<dbReference type="PANTHER" id="PTHR10188:SF6">
    <property type="entry name" value="N(4)-(BETA-N-ACETYLGLUCOSAMINYL)-L-ASPARAGINASE"/>
    <property type="match status" value="1"/>
</dbReference>
<evidence type="ECO:0000256" key="2">
    <source>
        <dbReference type="PIRSR" id="PIRSR600246-3"/>
    </source>
</evidence>
<dbReference type="GO" id="GO:0005737">
    <property type="term" value="C:cytoplasm"/>
    <property type="evidence" value="ECO:0007669"/>
    <property type="project" value="TreeGrafter"/>
</dbReference>
<evidence type="ECO:0000313" key="3">
    <source>
        <dbReference type="EMBL" id="SDK81398.1"/>
    </source>
</evidence>
<dbReference type="GO" id="GO:0016811">
    <property type="term" value="F:hydrolase activity, acting on carbon-nitrogen (but not peptide) bonds, in linear amides"/>
    <property type="evidence" value="ECO:0007669"/>
    <property type="project" value="UniProtKB-ARBA"/>
</dbReference>
<accession>A0A1G9EZB3</accession>
<evidence type="ECO:0000313" key="4">
    <source>
        <dbReference type="Proteomes" id="UP000199555"/>
    </source>
</evidence>
<proteinExistence type="predicted"/>
<protein>
    <submittedName>
        <fullName evidence="3">Beta-aspartyl-peptidase (Threonine type)</fullName>
    </submittedName>
</protein>
<dbReference type="STRING" id="525640.SAMN04487971_103182"/>
<organism evidence="3 4">
    <name type="scientific">Paracoccus chinensis</name>
    <dbReference type="NCBI Taxonomy" id="525640"/>
    <lineage>
        <taxon>Bacteria</taxon>
        <taxon>Pseudomonadati</taxon>
        <taxon>Pseudomonadota</taxon>
        <taxon>Alphaproteobacteria</taxon>
        <taxon>Rhodobacterales</taxon>
        <taxon>Paracoccaceae</taxon>
        <taxon>Paracoccus</taxon>
    </lineage>
</organism>
<dbReference type="CDD" id="cd04512">
    <property type="entry name" value="Ntn_Asparaginase_2_like"/>
    <property type="match status" value="1"/>
</dbReference>
<dbReference type="SUPFAM" id="SSF56235">
    <property type="entry name" value="N-terminal nucleophile aminohydrolases (Ntn hydrolases)"/>
    <property type="match status" value="1"/>
</dbReference>
<sequence>MWAIILHGGAKQIEPEEAEANRSGCLRALAAGQAVLERGGSAVEAAEAALRVLEDDPTFNCGYGSVPNRAGEVEMCAALMEGQSFNVGAAGVIQGVRNPVSVARAMLEEETILIAGPGARDFAAEKRLELCDPATLKGAGGQKRDKAKAHDTVGCVALDRNGLLVAATSTGGLEGTPVGRMGDSAMPGCGYYADNGVGAVAFSGDGEHIARKMLAARVMHALGQMEPDAALELAVRHVADIGGEAGGIALTPDGRFGWMHNSREFAVAYASSERPEPRVFLSKAEERVQGGA</sequence>
<feature type="active site" description="Nucleophile" evidence="1">
    <location>
        <position position="152"/>
    </location>
</feature>
<dbReference type="OrthoDB" id="9780217at2"/>
<dbReference type="Proteomes" id="UP000199555">
    <property type="component" value="Unassembled WGS sequence"/>
</dbReference>
<gene>
    <name evidence="3" type="ORF">SAMN04487971_103182</name>
</gene>
<name>A0A1G9EZB3_9RHOB</name>
<reference evidence="4" key="1">
    <citation type="submission" date="2016-10" db="EMBL/GenBank/DDBJ databases">
        <authorList>
            <person name="Varghese N."/>
            <person name="Submissions S."/>
        </authorList>
    </citation>
    <scope>NUCLEOTIDE SEQUENCE [LARGE SCALE GENOMIC DNA]</scope>
    <source>
        <strain evidence="4">CGMCC 1.7655</strain>
    </source>
</reference>
<feature type="site" description="Cleavage; by autolysis" evidence="2">
    <location>
        <begin position="151"/>
        <end position="152"/>
    </location>
</feature>
<dbReference type="InterPro" id="IPR029055">
    <property type="entry name" value="Ntn_hydrolases_N"/>
</dbReference>